<organism evidence="2 3">
    <name type="scientific">Amycolatopsis australiensis</name>
    <dbReference type="NCBI Taxonomy" id="546364"/>
    <lineage>
        <taxon>Bacteria</taxon>
        <taxon>Bacillati</taxon>
        <taxon>Actinomycetota</taxon>
        <taxon>Actinomycetes</taxon>
        <taxon>Pseudonocardiales</taxon>
        <taxon>Pseudonocardiaceae</taxon>
        <taxon>Amycolatopsis</taxon>
    </lineage>
</organism>
<evidence type="ECO:0000313" key="2">
    <source>
        <dbReference type="EMBL" id="SFW12844.1"/>
    </source>
</evidence>
<dbReference type="Proteomes" id="UP000182740">
    <property type="component" value="Unassembled WGS sequence"/>
</dbReference>
<gene>
    <name evidence="2" type="ORF">SAMN04489730_0116</name>
</gene>
<evidence type="ECO:0000256" key="1">
    <source>
        <dbReference type="SAM" id="MobiDB-lite"/>
    </source>
</evidence>
<dbReference type="STRING" id="546364.SAMN04489730_0116"/>
<feature type="compositionally biased region" description="Basic and acidic residues" evidence="1">
    <location>
        <begin position="330"/>
        <end position="344"/>
    </location>
</feature>
<dbReference type="EMBL" id="FPJG01000002">
    <property type="protein sequence ID" value="SFW12844.1"/>
    <property type="molecule type" value="Genomic_DNA"/>
</dbReference>
<keyword evidence="3" id="KW-1185">Reference proteome</keyword>
<feature type="region of interest" description="Disordered" evidence="1">
    <location>
        <begin position="185"/>
        <end position="236"/>
    </location>
</feature>
<proteinExistence type="predicted"/>
<feature type="region of interest" description="Disordered" evidence="1">
    <location>
        <begin position="1"/>
        <end position="28"/>
    </location>
</feature>
<evidence type="ECO:0000313" key="3">
    <source>
        <dbReference type="Proteomes" id="UP000182740"/>
    </source>
</evidence>
<dbReference type="AlphaFoldDB" id="A0A1K1LPN9"/>
<accession>A0A1K1LPN9</accession>
<name>A0A1K1LPN9_9PSEU</name>
<sequence length="627" mass="68977">MERCPQGSAHPRSGHTSDEKPARVSQHTRAPLGASAPNAEQLHALDQALFDAPYIVIDRDNNKVVTTATADAARVALQQHPAAVSIVGTARAGIEVVDIDAADTGAPAEAGTAASENLRDWLTGHGLPFLRRASGRPGGHHVIAHVPAALLDAFAAYVADVAEHHGVAATLRVPRTLRLLTAPHRHGHPAPVLEGTLTPADAPTASTGPARTPKRPTHRPASGPSKPGQQTASEREYGRTCAAIRRGLNFTQTWALLGECQVVERGQADFRRFMWFRAVTEVAAERGLDEDAAWDLAREASVARARSLGRQAWRERYWLPAVERAADPAQRRVRRLSDRADEPPHAPAADPAEQAAVLERTRKAMHDAASDLIARFRPQRQKSIRAVIDALAVALVTRDGSIDVRTLAEQACVSKGVTVQVKADLTEHGIIAVAEKYSGGADDCHRYILGSRAEQALPQNKTTRWYTPTPRSYGHANPQRMRLHHVRERTRWQLRCTLEEATRQTGERWATSQHPAAKTARSLWAQRARWDALPEDVQEQKRKQRKAFLGRLEPYERKRWFDWLNHRDGLAQAAARARTGQDQPADVLALTTAPLTVHLGMRERTWLDGPVALPHDPAQPPLFDRAA</sequence>
<protein>
    <submittedName>
        <fullName evidence="2">Uncharacterized protein</fullName>
    </submittedName>
</protein>
<reference evidence="3" key="1">
    <citation type="submission" date="2016-11" db="EMBL/GenBank/DDBJ databases">
        <authorList>
            <person name="Varghese N."/>
            <person name="Submissions S."/>
        </authorList>
    </citation>
    <scope>NUCLEOTIDE SEQUENCE [LARGE SCALE GENOMIC DNA]</scope>
    <source>
        <strain evidence="3">DSM 44671</strain>
    </source>
</reference>
<feature type="region of interest" description="Disordered" evidence="1">
    <location>
        <begin position="330"/>
        <end position="352"/>
    </location>
</feature>